<comment type="similarity">
    <text evidence="15">Belongs to the helicase family. Dicer subfamily.</text>
</comment>
<dbReference type="GO" id="GO:0005524">
    <property type="term" value="F:ATP binding"/>
    <property type="evidence" value="ECO:0007669"/>
    <property type="project" value="UniProtKB-KW"/>
</dbReference>
<evidence type="ECO:0000256" key="2">
    <source>
        <dbReference type="ARBA" id="ARBA00001946"/>
    </source>
</evidence>
<dbReference type="VEuPathDB" id="FungiDB:CLCR_03799"/>
<dbReference type="Pfam" id="PF00270">
    <property type="entry name" value="DEAD"/>
    <property type="match status" value="1"/>
</dbReference>
<dbReference type="GO" id="GO:0046872">
    <property type="term" value="F:metal ion binding"/>
    <property type="evidence" value="ECO:0007669"/>
    <property type="project" value="UniProtKB-KW"/>
</dbReference>
<dbReference type="Proteomes" id="UP000094526">
    <property type="component" value="Unassembled WGS sequence"/>
</dbReference>
<feature type="domain" description="RNase III" evidence="18">
    <location>
        <begin position="1121"/>
        <end position="1305"/>
    </location>
</feature>
<evidence type="ECO:0000256" key="10">
    <source>
        <dbReference type="ARBA" id="ARBA00022842"/>
    </source>
</evidence>
<keyword evidence="3" id="KW-0930">Antiviral protein</keyword>
<keyword evidence="5" id="KW-0677">Repeat</keyword>
<protein>
    <submittedName>
        <fullName evidence="22">Dicer-like protein 2</fullName>
    </submittedName>
</protein>
<keyword evidence="8" id="KW-0347">Helicase</keyword>
<gene>
    <name evidence="22" type="primary">DCL2</name>
    <name evidence="22" type="ORF">CLCR_03799</name>
</gene>
<organism evidence="22 23">
    <name type="scientific">Cladophialophora carrionii</name>
    <dbReference type="NCBI Taxonomy" id="86049"/>
    <lineage>
        <taxon>Eukaryota</taxon>
        <taxon>Fungi</taxon>
        <taxon>Dikarya</taxon>
        <taxon>Ascomycota</taxon>
        <taxon>Pezizomycotina</taxon>
        <taxon>Eurotiomycetes</taxon>
        <taxon>Chaetothyriomycetidae</taxon>
        <taxon>Chaetothyriales</taxon>
        <taxon>Herpotrichiellaceae</taxon>
        <taxon>Cladophialophora</taxon>
    </lineage>
</organism>
<dbReference type="GO" id="GO:0004386">
    <property type="term" value="F:helicase activity"/>
    <property type="evidence" value="ECO:0007669"/>
    <property type="project" value="UniProtKB-KW"/>
</dbReference>
<dbReference type="PROSITE" id="PS50137">
    <property type="entry name" value="DS_RBD"/>
    <property type="match status" value="1"/>
</dbReference>
<evidence type="ECO:0000256" key="15">
    <source>
        <dbReference type="PROSITE-ProRule" id="PRU00657"/>
    </source>
</evidence>
<dbReference type="InterPro" id="IPR038248">
    <property type="entry name" value="Dicer_dimer_sf"/>
</dbReference>
<evidence type="ECO:0000256" key="14">
    <source>
        <dbReference type="ARBA" id="ARBA00025403"/>
    </source>
</evidence>
<dbReference type="InterPro" id="IPR036389">
    <property type="entry name" value="RNase_III_sf"/>
</dbReference>
<dbReference type="Gene3D" id="3.30.160.20">
    <property type="match status" value="1"/>
</dbReference>
<dbReference type="PROSITE" id="PS51194">
    <property type="entry name" value="HELICASE_CTER"/>
    <property type="match status" value="1"/>
</dbReference>
<evidence type="ECO:0000259" key="20">
    <source>
        <dbReference type="PROSITE" id="PS51194"/>
    </source>
</evidence>
<dbReference type="EMBL" id="LGRB01000012">
    <property type="protein sequence ID" value="OCT47970.1"/>
    <property type="molecule type" value="Genomic_DNA"/>
</dbReference>
<dbReference type="InterPro" id="IPR001650">
    <property type="entry name" value="Helicase_C-like"/>
</dbReference>
<comment type="caution">
    <text evidence="22">The sequence shown here is derived from an EMBL/GenBank/DDBJ whole genome shotgun (WGS) entry which is preliminary data.</text>
</comment>
<evidence type="ECO:0000256" key="4">
    <source>
        <dbReference type="ARBA" id="ARBA00022723"/>
    </source>
</evidence>
<dbReference type="GO" id="GO:0050688">
    <property type="term" value="P:regulation of defense response to virus"/>
    <property type="evidence" value="ECO:0007669"/>
    <property type="project" value="UniProtKB-KW"/>
</dbReference>
<evidence type="ECO:0000256" key="16">
    <source>
        <dbReference type="SAM" id="MobiDB-lite"/>
    </source>
</evidence>
<dbReference type="InterPro" id="IPR000999">
    <property type="entry name" value="RNase_III_dom"/>
</dbReference>
<comment type="function">
    <text evidence="14">Dicer-like endonuclease involved in cleaving double-stranded RNA in the RNA interference (RNAi) pathway. Produces 21 to 25 bp dsRNAs (siRNAs) which target the selective destruction of homologous RNAs leading to sequence-specific suppression of gene expression, called post-transcriptional gene silencing (PTGS). Part of a broad host defense response against viral infection and transposons.</text>
</comment>
<evidence type="ECO:0000256" key="13">
    <source>
        <dbReference type="ARBA" id="ARBA00023211"/>
    </source>
</evidence>
<dbReference type="Pfam" id="PF00271">
    <property type="entry name" value="Helicase_C"/>
    <property type="match status" value="1"/>
</dbReference>
<dbReference type="GO" id="GO:0005634">
    <property type="term" value="C:nucleus"/>
    <property type="evidence" value="ECO:0007669"/>
    <property type="project" value="TreeGrafter"/>
</dbReference>
<keyword evidence="13" id="KW-0464">Manganese</keyword>
<evidence type="ECO:0000313" key="22">
    <source>
        <dbReference type="EMBL" id="OCT47970.1"/>
    </source>
</evidence>
<dbReference type="GO" id="GO:0004525">
    <property type="term" value="F:ribonuclease III activity"/>
    <property type="evidence" value="ECO:0007669"/>
    <property type="project" value="InterPro"/>
</dbReference>
<dbReference type="GO" id="GO:0003723">
    <property type="term" value="F:RNA binding"/>
    <property type="evidence" value="ECO:0007669"/>
    <property type="project" value="UniProtKB-UniRule"/>
</dbReference>
<evidence type="ECO:0000256" key="9">
    <source>
        <dbReference type="ARBA" id="ARBA00022840"/>
    </source>
</evidence>
<feature type="domain" description="Helicase ATP-binding" evidence="19">
    <location>
        <begin position="45"/>
        <end position="224"/>
    </location>
</feature>
<accession>A0A1C1CHH6</accession>
<feature type="domain" description="Dicer dsRNA-binding fold" evidence="21">
    <location>
        <begin position="580"/>
        <end position="675"/>
    </location>
</feature>
<dbReference type="CDD" id="cd00593">
    <property type="entry name" value="RIBOc"/>
    <property type="match status" value="2"/>
</dbReference>
<dbReference type="STRING" id="86049.A0A1C1CHH6"/>
<evidence type="ECO:0000256" key="11">
    <source>
        <dbReference type="ARBA" id="ARBA00022884"/>
    </source>
</evidence>
<dbReference type="InterPro" id="IPR011545">
    <property type="entry name" value="DEAD/DEAH_box_helicase_dom"/>
</dbReference>
<dbReference type="VEuPathDB" id="FungiDB:G647_08137"/>
<dbReference type="SUPFAM" id="SSF52540">
    <property type="entry name" value="P-loop containing nucleoside triphosphate hydrolases"/>
    <property type="match status" value="1"/>
</dbReference>
<sequence length="1447" mass="163261">MSVSGRTYIAITMDSDFDESWSDTSEEDEGRDITPIQSRAYQIEMFEHSMKGNVIAVMATGSGKTQIAKLRIQAELERSPNKLVWFTAPSVVLAYQQYRFLSQHLPAYQFRLITGMDNAEYWTSLEIWRKVLYHIHVVVSTPAILQQALNHGFVAMKGISLLIFDEAHHCVKDSSMNSIMRHHYHPKLTPETLHELPHVLGLSASPITKKREEVADLENNLNATCKSPLLQLEEYTTFVNMPEPLVLTHSPTPHHSSDLLDRLTAAVCAVNIEQDPAVAVLRRSKARYAQEKLEKILRKQRTPAMEEMQALLRSCTDIQQNLGAWACDMFIKKCVEKVELTSSRELEFLATESPSAERSVFIASTLKSVHLPLRMANLDLTTTGSVSSKVKLLVEFLRECYQSDLRCLIFVKTRPTAWSLTDIINNHPLTQDRYRAFSFVGVSNPTYRGVCDFAELGVQHDNFESFRRGGLNVCVATSVLEEGVDVPAMNLVICFDERPNFRSFVQSRGRARQRESRFVMFPEAALKRTQWQALEDEMNEECQKSLDSIEHRERMERVEEADSEVFRIPSTGAVLTFAEARQHLDRFCARLPNKDTAEHAAPVFILEGQPGVELHAKVYLPSSLPPSLRTAKSRSSWLTEKRAKQDAAFQAYRALYDAGLVTDHLLPSEVAKDQEASKEDDEIEKRDGLYDVLKQYNPWPNIMELWEASGSPTVYAHRLTMEAPGCVYPCMLLLLPVKLSKLSFSLFTTKTAGLKVTIGVGVERQGFPLDVAQDITFLLLTSVLQRRLTGLRKEHLPSLFVPDIEQSSLPNWYGAASRSIPMIDFDQTNDAKRRSYLVHRKRSNVPFLWQPNALYCDDHQTYDVSARNRPTSISVTLLPRTLEFLEQVNKPESIPEVVKVLRVDECSVLGLPSEYGTLMLFIPSVMHVLEVALRSVAACEGPLTTIGLDDLDLVSHALTLPGASHTRNYERLEFIGDAILKFYAALHVFADHLNYPAYHLTRSRGRIINNARLQRATRVLGLDQYLSRRAFAAKEWAAGVSELKPLVKQPSKELSSKTLADVVEAVIGVASVSGVEGGFSEEKVLAALKLFIGEVAWRPLSEIVAQIHPPEEMSESAADMLAPVEAMIGYSFQHRSLLAEALTQSSLASDVRSTYDRLEFLGDSVLDYVVVPKLFHSSLRLGPDQMSVRRAALVSHQTLAFFAQKTCCTRSSFQVHTDPRTKKSTDTEQHQTIYLTDYIRQVGNQHAPRERQATLSNFREIQASILEFFVSGTRFPWTLLSRLGAPKSFSDIIESILAAVFIDSRDNLGACEAVLETMGYMSLVRRFANERDIDTQHPESKLHEVIQTQVREGPQPPLEIVTQERKKKGEPGTDWRCRVTIDGKLIARVKHASCSDEARYAAAERAVEALRKKRKRGSTEVQQDAPKEQLEQEEQEPNDFLDTVERQ</sequence>
<evidence type="ECO:0000259" key="21">
    <source>
        <dbReference type="PROSITE" id="PS51327"/>
    </source>
</evidence>
<keyword evidence="10" id="KW-0460">Magnesium</keyword>
<feature type="domain" description="RNase III" evidence="18">
    <location>
        <begin position="946"/>
        <end position="1068"/>
    </location>
</feature>
<dbReference type="PANTHER" id="PTHR14950:SF37">
    <property type="entry name" value="ENDORIBONUCLEASE DICER"/>
    <property type="match status" value="1"/>
</dbReference>
<feature type="domain" description="DRBM" evidence="17">
    <location>
        <begin position="1337"/>
        <end position="1412"/>
    </location>
</feature>
<dbReference type="GO" id="GO:0005737">
    <property type="term" value="C:cytoplasm"/>
    <property type="evidence" value="ECO:0007669"/>
    <property type="project" value="TreeGrafter"/>
</dbReference>
<dbReference type="Pfam" id="PF00636">
    <property type="entry name" value="Ribonuclease_3"/>
    <property type="match status" value="2"/>
</dbReference>
<keyword evidence="4" id="KW-0479">Metal-binding</keyword>
<dbReference type="Gene3D" id="3.30.160.380">
    <property type="entry name" value="Dicer dimerisation domain"/>
    <property type="match status" value="1"/>
</dbReference>
<dbReference type="PROSITE" id="PS00517">
    <property type="entry name" value="RNASE_3_1"/>
    <property type="match status" value="1"/>
</dbReference>
<dbReference type="SUPFAM" id="SSF69065">
    <property type="entry name" value="RNase III domain-like"/>
    <property type="match status" value="2"/>
</dbReference>
<dbReference type="Pfam" id="PF03368">
    <property type="entry name" value="Dicer_dimer"/>
    <property type="match status" value="1"/>
</dbReference>
<dbReference type="PROSITE" id="PS51327">
    <property type="entry name" value="DICER_DSRBF"/>
    <property type="match status" value="1"/>
</dbReference>
<dbReference type="InterPro" id="IPR027417">
    <property type="entry name" value="P-loop_NTPase"/>
</dbReference>
<keyword evidence="12" id="KW-0051">Antiviral defense</keyword>
<dbReference type="eggNOG" id="KOG0701">
    <property type="taxonomic scope" value="Eukaryota"/>
</dbReference>
<dbReference type="InterPro" id="IPR005034">
    <property type="entry name" value="Dicer_dimerisation"/>
</dbReference>
<feature type="domain" description="Helicase C-terminal" evidence="20">
    <location>
        <begin position="392"/>
        <end position="550"/>
    </location>
</feature>
<evidence type="ECO:0000256" key="6">
    <source>
        <dbReference type="ARBA" id="ARBA00022741"/>
    </source>
</evidence>
<dbReference type="InterPro" id="IPR014001">
    <property type="entry name" value="Helicase_ATP-bd"/>
</dbReference>
<evidence type="ECO:0000256" key="12">
    <source>
        <dbReference type="ARBA" id="ARBA00023118"/>
    </source>
</evidence>
<evidence type="ECO:0000259" key="18">
    <source>
        <dbReference type="PROSITE" id="PS50142"/>
    </source>
</evidence>
<dbReference type="GO" id="GO:0030422">
    <property type="term" value="P:siRNA processing"/>
    <property type="evidence" value="ECO:0007669"/>
    <property type="project" value="TreeGrafter"/>
</dbReference>
<dbReference type="SMART" id="SM00535">
    <property type="entry name" value="RIBOc"/>
    <property type="match status" value="2"/>
</dbReference>
<name>A0A1C1CHH6_9EURO</name>
<evidence type="ECO:0000256" key="8">
    <source>
        <dbReference type="ARBA" id="ARBA00022806"/>
    </source>
</evidence>
<comment type="cofactor">
    <cofactor evidence="2">
        <name>Mg(2+)</name>
        <dbReference type="ChEBI" id="CHEBI:18420"/>
    </cofactor>
</comment>
<dbReference type="PROSITE" id="PS50142">
    <property type="entry name" value="RNASE_3_2"/>
    <property type="match status" value="2"/>
</dbReference>
<dbReference type="AlphaFoldDB" id="A0A1C1CHH6"/>
<evidence type="ECO:0000256" key="7">
    <source>
        <dbReference type="ARBA" id="ARBA00022801"/>
    </source>
</evidence>
<evidence type="ECO:0000256" key="5">
    <source>
        <dbReference type="ARBA" id="ARBA00022737"/>
    </source>
</evidence>
<evidence type="ECO:0000256" key="1">
    <source>
        <dbReference type="ARBA" id="ARBA00001936"/>
    </source>
</evidence>
<evidence type="ECO:0000256" key="3">
    <source>
        <dbReference type="ARBA" id="ARBA00022721"/>
    </source>
</evidence>
<dbReference type="PROSITE" id="PS51192">
    <property type="entry name" value="HELICASE_ATP_BIND_1"/>
    <property type="match status" value="1"/>
</dbReference>
<reference evidence="23" key="1">
    <citation type="submission" date="2015-07" db="EMBL/GenBank/DDBJ databases">
        <authorList>
            <person name="Teixeira M.M."/>
            <person name="Souza R.C."/>
            <person name="Almeida L.G."/>
            <person name="Vicente V.A."/>
            <person name="de Hoog S."/>
            <person name="Bocca A.L."/>
            <person name="de Almeida S.R."/>
            <person name="Vasconcelos A.T."/>
            <person name="Felipe M.S."/>
        </authorList>
    </citation>
    <scope>NUCLEOTIDE SEQUENCE [LARGE SCALE GENOMIC DNA]</scope>
    <source>
        <strain evidence="23">KSF</strain>
    </source>
</reference>
<evidence type="ECO:0000259" key="19">
    <source>
        <dbReference type="PROSITE" id="PS51192"/>
    </source>
</evidence>
<dbReference type="PANTHER" id="PTHR14950">
    <property type="entry name" value="DICER-RELATED"/>
    <property type="match status" value="1"/>
</dbReference>
<dbReference type="Gene3D" id="3.40.50.300">
    <property type="entry name" value="P-loop containing nucleotide triphosphate hydrolases"/>
    <property type="match status" value="2"/>
</dbReference>
<keyword evidence="11 15" id="KW-0694">RNA-binding</keyword>
<keyword evidence="9" id="KW-0067">ATP-binding</keyword>
<keyword evidence="7" id="KW-0378">Hydrolase</keyword>
<dbReference type="GO" id="GO:0051607">
    <property type="term" value="P:defense response to virus"/>
    <property type="evidence" value="ECO:0007669"/>
    <property type="project" value="UniProtKB-KW"/>
</dbReference>
<dbReference type="OrthoDB" id="416741at2759"/>
<dbReference type="SMART" id="SM00487">
    <property type="entry name" value="DEXDc"/>
    <property type="match status" value="1"/>
</dbReference>
<proteinExistence type="inferred from homology"/>
<feature type="region of interest" description="Disordered" evidence="16">
    <location>
        <begin position="1410"/>
        <end position="1447"/>
    </location>
</feature>
<dbReference type="SMART" id="SM00490">
    <property type="entry name" value="HELICc"/>
    <property type="match status" value="1"/>
</dbReference>
<evidence type="ECO:0000259" key="17">
    <source>
        <dbReference type="PROSITE" id="PS50137"/>
    </source>
</evidence>
<dbReference type="InterPro" id="IPR014720">
    <property type="entry name" value="dsRBD_dom"/>
</dbReference>
<keyword evidence="6" id="KW-0547">Nucleotide-binding</keyword>
<keyword evidence="23" id="KW-1185">Reference proteome</keyword>
<evidence type="ECO:0000313" key="23">
    <source>
        <dbReference type="Proteomes" id="UP000094526"/>
    </source>
</evidence>
<comment type="cofactor">
    <cofactor evidence="1">
        <name>Mn(2+)</name>
        <dbReference type="ChEBI" id="CHEBI:29035"/>
    </cofactor>
</comment>
<dbReference type="Gene3D" id="1.10.1520.10">
    <property type="entry name" value="Ribonuclease III domain"/>
    <property type="match status" value="2"/>
</dbReference>